<feature type="compositionally biased region" description="Acidic residues" evidence="1">
    <location>
        <begin position="218"/>
        <end position="227"/>
    </location>
</feature>
<dbReference type="GeneID" id="30036934"/>
<dbReference type="InterPro" id="IPR032378">
    <property type="entry name" value="ZC3H15/TMA46_C"/>
</dbReference>
<dbReference type="RefSeq" id="XP_018736297.1">
    <property type="nucleotide sequence ID" value="XM_018881860.1"/>
</dbReference>
<feature type="compositionally biased region" description="Polar residues" evidence="1">
    <location>
        <begin position="232"/>
        <end position="241"/>
    </location>
</feature>
<dbReference type="GO" id="GO:0002181">
    <property type="term" value="P:cytoplasmic translation"/>
    <property type="evidence" value="ECO:0007669"/>
    <property type="project" value="EnsemblFungi"/>
</dbReference>
<feature type="compositionally biased region" description="Basic and acidic residues" evidence="1">
    <location>
        <begin position="193"/>
        <end position="217"/>
    </location>
</feature>
<feature type="compositionally biased region" description="Acidic residues" evidence="1">
    <location>
        <begin position="75"/>
        <end position="95"/>
    </location>
</feature>
<evidence type="ECO:0000313" key="3">
    <source>
        <dbReference type="EMBL" id="ANB13820.1"/>
    </source>
</evidence>
<organism evidence="3 4">
    <name type="scientific">Sugiyamaella lignohabitans</name>
    <dbReference type="NCBI Taxonomy" id="796027"/>
    <lineage>
        <taxon>Eukaryota</taxon>
        <taxon>Fungi</taxon>
        <taxon>Dikarya</taxon>
        <taxon>Ascomycota</taxon>
        <taxon>Saccharomycotina</taxon>
        <taxon>Dipodascomycetes</taxon>
        <taxon>Dipodascales</taxon>
        <taxon>Trichomonascaceae</taxon>
        <taxon>Sugiyamaella</taxon>
    </lineage>
</organism>
<feature type="region of interest" description="Disordered" evidence="1">
    <location>
        <begin position="65"/>
        <end position="95"/>
    </location>
</feature>
<name>A0A167E9V8_9ASCO</name>
<dbReference type="Pfam" id="PF16543">
    <property type="entry name" value="DFRP_C"/>
    <property type="match status" value="1"/>
</dbReference>
<gene>
    <name evidence="3" type="primary">GIR2</name>
    <name evidence="3" type="ORF">AWJ20_4767</name>
</gene>
<sequence>MDNKEEQEQEIDVLRSIYPDELEILSENKYNIHIKLDTTPTKFLILEVEYPDDYPQVVPVLDVDNSDGSYVNASGEDDEGYDGSDEEEYEDGIDETQGDSIEFTNADLVDLRKVLEENAEENIGLPSIFTLASLLKDQAEELVEKKIKIKEKQREKLIFEQEEKEQAKFRGTPVTPESFKAWRLKFRAELGLDNKEDANKPKHKLTGKEIFEKGLNKDEDEDDDTPAEPDQLASSVENLAV</sequence>
<dbReference type="Gene3D" id="3.10.110.10">
    <property type="entry name" value="Ubiquitin Conjugating Enzyme"/>
    <property type="match status" value="1"/>
</dbReference>
<dbReference type="OrthoDB" id="277175at2759"/>
<dbReference type="GO" id="GO:0031333">
    <property type="term" value="P:negative regulation of protein-containing complex assembly"/>
    <property type="evidence" value="ECO:0007669"/>
    <property type="project" value="EnsemblFungi"/>
</dbReference>
<dbReference type="Pfam" id="PF05773">
    <property type="entry name" value="RWD"/>
    <property type="match status" value="1"/>
</dbReference>
<dbReference type="AlphaFoldDB" id="A0A167E9V8"/>
<evidence type="ECO:0000256" key="1">
    <source>
        <dbReference type="SAM" id="MobiDB-lite"/>
    </source>
</evidence>
<evidence type="ECO:0000259" key="2">
    <source>
        <dbReference type="PROSITE" id="PS50908"/>
    </source>
</evidence>
<accession>A0A167E9V8</accession>
<dbReference type="GO" id="GO:1903833">
    <property type="term" value="P:positive regulation of cellular response to amino acid starvation"/>
    <property type="evidence" value="ECO:0007669"/>
    <property type="project" value="EnsemblFungi"/>
</dbReference>
<dbReference type="GO" id="GO:0004860">
    <property type="term" value="F:protein kinase inhibitor activity"/>
    <property type="evidence" value="ECO:0007669"/>
    <property type="project" value="EnsemblFungi"/>
</dbReference>
<feature type="region of interest" description="Disordered" evidence="1">
    <location>
        <begin position="193"/>
        <end position="241"/>
    </location>
</feature>
<dbReference type="Proteomes" id="UP000189580">
    <property type="component" value="Chromosome d"/>
</dbReference>
<dbReference type="EMBL" id="CP014502">
    <property type="protein sequence ID" value="ANB13820.1"/>
    <property type="molecule type" value="Genomic_DNA"/>
</dbReference>
<dbReference type="GO" id="GO:0034198">
    <property type="term" value="P:cellular response to amino acid starvation"/>
    <property type="evidence" value="ECO:0007669"/>
    <property type="project" value="EnsemblFungi"/>
</dbReference>
<dbReference type="PANTHER" id="PTHR12292">
    <property type="entry name" value="RWD DOMAIN-CONTAINING PROTEIN"/>
    <property type="match status" value="1"/>
</dbReference>
<dbReference type="KEGG" id="slb:AWJ20_4767"/>
<keyword evidence="4" id="KW-1185">Reference proteome</keyword>
<dbReference type="SUPFAM" id="SSF54495">
    <property type="entry name" value="UBC-like"/>
    <property type="match status" value="1"/>
</dbReference>
<reference evidence="3 4" key="1">
    <citation type="submission" date="2016-02" db="EMBL/GenBank/DDBJ databases">
        <title>Complete genome sequence and transcriptome regulation of the pentose utilising yeast Sugiyamaella lignohabitans.</title>
        <authorList>
            <person name="Bellasio M."/>
            <person name="Peymann A."/>
            <person name="Valli M."/>
            <person name="Sipitzky M."/>
            <person name="Graf A."/>
            <person name="Sauer M."/>
            <person name="Marx H."/>
            <person name="Mattanovich D."/>
        </authorList>
    </citation>
    <scope>NUCLEOTIDE SEQUENCE [LARGE SCALE GENOMIC DNA]</scope>
    <source>
        <strain evidence="3 4">CBS 10342</strain>
    </source>
</reference>
<dbReference type="InterPro" id="IPR006575">
    <property type="entry name" value="RWD_dom"/>
</dbReference>
<protein>
    <submittedName>
        <fullName evidence="3">Gir2p</fullName>
    </submittedName>
</protein>
<dbReference type="InterPro" id="IPR040213">
    <property type="entry name" value="GIR2-like"/>
</dbReference>
<feature type="domain" description="RWD" evidence="2">
    <location>
        <begin position="9"/>
        <end position="142"/>
    </location>
</feature>
<dbReference type="InterPro" id="IPR016135">
    <property type="entry name" value="UBQ-conjugating_enzyme/RWD"/>
</dbReference>
<evidence type="ECO:0000313" key="4">
    <source>
        <dbReference type="Proteomes" id="UP000189580"/>
    </source>
</evidence>
<proteinExistence type="predicted"/>
<dbReference type="SMART" id="SM00591">
    <property type="entry name" value="RWD"/>
    <property type="match status" value="1"/>
</dbReference>
<dbReference type="PROSITE" id="PS50908">
    <property type="entry name" value="RWD"/>
    <property type="match status" value="1"/>
</dbReference>